<dbReference type="HOGENOM" id="CLU_053381_7_3_1"/>
<dbReference type="InterPro" id="IPR052953">
    <property type="entry name" value="Ser-rich/MCO-related"/>
</dbReference>
<proteinExistence type="predicted"/>
<dbReference type="GeneID" id="19305039"/>
<dbReference type="Gene3D" id="2.60.40.420">
    <property type="entry name" value="Cupredoxins - blue copper proteins"/>
    <property type="match status" value="1"/>
</dbReference>
<dbReference type="Proteomes" id="UP000030669">
    <property type="component" value="Unassembled WGS sequence"/>
</dbReference>
<dbReference type="InterPro" id="IPR003245">
    <property type="entry name" value="Phytocyanin_dom"/>
</dbReference>
<evidence type="ECO:0000313" key="3">
    <source>
        <dbReference type="Proteomes" id="UP000030669"/>
    </source>
</evidence>
<reference evidence="2 3" key="1">
    <citation type="journal article" date="2012" name="Science">
        <title>The Paleozoic origin of enzymatic lignin decomposition reconstructed from 31 fungal genomes.</title>
        <authorList>
            <person name="Floudas D."/>
            <person name="Binder M."/>
            <person name="Riley R."/>
            <person name="Barry K."/>
            <person name="Blanchette R.A."/>
            <person name="Henrissat B."/>
            <person name="Martinez A.T."/>
            <person name="Otillar R."/>
            <person name="Spatafora J.W."/>
            <person name="Yadav J.S."/>
            <person name="Aerts A."/>
            <person name="Benoit I."/>
            <person name="Boyd A."/>
            <person name="Carlson A."/>
            <person name="Copeland A."/>
            <person name="Coutinho P.M."/>
            <person name="de Vries R.P."/>
            <person name="Ferreira P."/>
            <person name="Findley K."/>
            <person name="Foster B."/>
            <person name="Gaskell J."/>
            <person name="Glotzer D."/>
            <person name="Gorecki P."/>
            <person name="Heitman J."/>
            <person name="Hesse C."/>
            <person name="Hori C."/>
            <person name="Igarashi K."/>
            <person name="Jurgens J.A."/>
            <person name="Kallen N."/>
            <person name="Kersten P."/>
            <person name="Kohler A."/>
            <person name="Kuees U."/>
            <person name="Kumar T.K.A."/>
            <person name="Kuo A."/>
            <person name="LaButti K."/>
            <person name="Larrondo L.F."/>
            <person name="Lindquist E."/>
            <person name="Ling A."/>
            <person name="Lombard V."/>
            <person name="Lucas S."/>
            <person name="Lundell T."/>
            <person name="Martin R."/>
            <person name="McLaughlin D.J."/>
            <person name="Morgenstern I."/>
            <person name="Morin E."/>
            <person name="Murat C."/>
            <person name="Nagy L.G."/>
            <person name="Nolan M."/>
            <person name="Ohm R.A."/>
            <person name="Patyshakuliyeva A."/>
            <person name="Rokas A."/>
            <person name="Ruiz-Duenas F.J."/>
            <person name="Sabat G."/>
            <person name="Salamov A."/>
            <person name="Samejima M."/>
            <person name="Schmutz J."/>
            <person name="Slot J.C."/>
            <person name="St John F."/>
            <person name="Stenlid J."/>
            <person name="Sun H."/>
            <person name="Sun S."/>
            <person name="Syed K."/>
            <person name="Tsang A."/>
            <person name="Wiebenga A."/>
            <person name="Young D."/>
            <person name="Pisabarro A."/>
            <person name="Eastwood D.C."/>
            <person name="Martin F."/>
            <person name="Cullen D."/>
            <person name="Grigoriev I.V."/>
            <person name="Hibbett D.S."/>
        </authorList>
    </citation>
    <scope>NUCLEOTIDE SEQUENCE [LARGE SCALE GENOMIC DNA]</scope>
    <source>
        <strain evidence="2 3">ATCC 11539</strain>
    </source>
</reference>
<dbReference type="PANTHER" id="PTHR34883:SF4">
    <property type="entry name" value="CUPREDOXIN"/>
    <property type="match status" value="1"/>
</dbReference>
<evidence type="ECO:0000313" key="2">
    <source>
        <dbReference type="EMBL" id="EPQ57989.1"/>
    </source>
</evidence>
<dbReference type="OrthoDB" id="1921208at2759"/>
<keyword evidence="3" id="KW-1185">Reference proteome</keyword>
<dbReference type="AlphaFoldDB" id="S7RXD2"/>
<dbReference type="eggNOG" id="ENOG502S40X">
    <property type="taxonomic scope" value="Eukaryota"/>
</dbReference>
<name>S7RXD2_GLOTA</name>
<organism evidence="2 3">
    <name type="scientific">Gloeophyllum trabeum (strain ATCC 11539 / FP-39264 / Madison 617)</name>
    <name type="common">Brown rot fungus</name>
    <dbReference type="NCBI Taxonomy" id="670483"/>
    <lineage>
        <taxon>Eukaryota</taxon>
        <taxon>Fungi</taxon>
        <taxon>Dikarya</taxon>
        <taxon>Basidiomycota</taxon>
        <taxon>Agaricomycotina</taxon>
        <taxon>Agaricomycetes</taxon>
        <taxon>Gloeophyllales</taxon>
        <taxon>Gloeophyllaceae</taxon>
        <taxon>Gloeophyllum</taxon>
    </lineage>
</organism>
<evidence type="ECO:0000259" key="1">
    <source>
        <dbReference type="Pfam" id="PF02298"/>
    </source>
</evidence>
<gene>
    <name evidence="2" type="ORF">GLOTRDRAFT_21379</name>
</gene>
<dbReference type="SUPFAM" id="SSF49503">
    <property type="entry name" value="Cupredoxins"/>
    <property type="match status" value="1"/>
</dbReference>
<sequence>SVTAAVGDTIAFQFQSKNHTVTQSTFANPCEQMTTPTMGIDSGYAPVPANTTAFPQWSFTMTNASAPLWFYCKQTGHCQKGMVFAVNPTADKSFEKFQA</sequence>
<dbReference type="GO" id="GO:0009055">
    <property type="term" value="F:electron transfer activity"/>
    <property type="evidence" value="ECO:0007669"/>
    <property type="project" value="InterPro"/>
</dbReference>
<dbReference type="OMA" id="TPNEIHP"/>
<feature type="domain" description="Phytocyanin" evidence="1">
    <location>
        <begin position="5"/>
        <end position="82"/>
    </location>
</feature>
<dbReference type="PANTHER" id="PTHR34883">
    <property type="entry name" value="SERINE-RICH PROTEIN, PUTATIVE-RELATED-RELATED"/>
    <property type="match status" value="1"/>
</dbReference>
<dbReference type="STRING" id="670483.S7RXD2"/>
<dbReference type="KEGG" id="gtr:GLOTRDRAFT_21379"/>
<feature type="non-terminal residue" evidence="2">
    <location>
        <position position="99"/>
    </location>
</feature>
<accession>S7RXD2</accession>
<dbReference type="RefSeq" id="XP_007862803.1">
    <property type="nucleotide sequence ID" value="XM_007864612.1"/>
</dbReference>
<dbReference type="InterPro" id="IPR008972">
    <property type="entry name" value="Cupredoxin"/>
</dbReference>
<dbReference type="EMBL" id="KB469298">
    <property type="protein sequence ID" value="EPQ57989.1"/>
    <property type="molecule type" value="Genomic_DNA"/>
</dbReference>
<dbReference type="Pfam" id="PF02298">
    <property type="entry name" value="Cu_bind_like"/>
    <property type="match status" value="1"/>
</dbReference>
<dbReference type="CDD" id="cd00920">
    <property type="entry name" value="Cupredoxin"/>
    <property type="match status" value="1"/>
</dbReference>
<protein>
    <recommendedName>
        <fullName evidence="1">Phytocyanin domain-containing protein</fullName>
    </recommendedName>
</protein>
<feature type="non-terminal residue" evidence="2">
    <location>
        <position position="1"/>
    </location>
</feature>